<feature type="compositionally biased region" description="Polar residues" evidence="1">
    <location>
        <begin position="361"/>
        <end position="380"/>
    </location>
</feature>
<feature type="compositionally biased region" description="Acidic residues" evidence="1">
    <location>
        <begin position="484"/>
        <end position="494"/>
    </location>
</feature>
<dbReference type="AlphaFoldDB" id="A0A6A6VDT3"/>
<feature type="region of interest" description="Disordered" evidence="1">
    <location>
        <begin position="401"/>
        <end position="494"/>
    </location>
</feature>
<feature type="transmembrane region" description="Helical" evidence="2">
    <location>
        <begin position="239"/>
        <end position="260"/>
    </location>
</feature>
<keyword evidence="2" id="KW-0472">Membrane</keyword>
<keyword evidence="2" id="KW-0812">Transmembrane</keyword>
<organism evidence="3 4">
    <name type="scientific">Sporormia fimetaria CBS 119925</name>
    <dbReference type="NCBI Taxonomy" id="1340428"/>
    <lineage>
        <taxon>Eukaryota</taxon>
        <taxon>Fungi</taxon>
        <taxon>Dikarya</taxon>
        <taxon>Ascomycota</taxon>
        <taxon>Pezizomycotina</taxon>
        <taxon>Dothideomycetes</taxon>
        <taxon>Pleosporomycetidae</taxon>
        <taxon>Pleosporales</taxon>
        <taxon>Sporormiaceae</taxon>
        <taxon>Sporormia</taxon>
    </lineage>
</organism>
<sequence>MSPLTALSTSAFHRFVATPSQGSNRAAAAGGHCARGRHTFPTYNSQPLLFLTTFFSPSKLYVGSSARITPRRTHHALPRQGFPDYPDVRDATIQWVKDNCDVLSFTAALPPPKQQPLHLKYWIRLRHRANKIIATLVTNWNPFSMGDVHGKNKTIGRVVSTFLTEPRLPQNFQIVNCGPGPQPCTLTYVPPPNSTTATIPGEQDLELARRKIMGLNTLLKGMTLVSLGVDFLHHGLRTARFICNLGLAGILLILCSRLPVDPAARTERPRSIRRSKAIKTITITAGTELICVQGSRWLVQHPHLLANVWFSLSLVSVVMIGVLLGPSDGANPGFLMLVTSAKAVVAALFNDVSGSGVKETSPPSSAASSQRVSPNTSLQEDIQAMVDERRRVRFDTSYYDSLEESDGYEDAPFANPSADYDTDDTDDDYNDDYNNENNEDNEDNDVTDTPLDPSTLEDVDLDSNASSDPIGSDWSVVGEPVSLSEEEGSADSGYEADVEPALVPTAAGNPSIATATDCDATRLQQPTIMYDLD</sequence>
<keyword evidence="2" id="KW-1133">Transmembrane helix</keyword>
<evidence type="ECO:0000313" key="4">
    <source>
        <dbReference type="Proteomes" id="UP000799440"/>
    </source>
</evidence>
<evidence type="ECO:0000256" key="2">
    <source>
        <dbReference type="SAM" id="Phobius"/>
    </source>
</evidence>
<accession>A0A6A6VDT3</accession>
<dbReference type="EMBL" id="MU006568">
    <property type="protein sequence ID" value="KAF2748738.1"/>
    <property type="molecule type" value="Genomic_DNA"/>
</dbReference>
<protein>
    <submittedName>
        <fullName evidence="3">Uncharacterized protein</fullName>
    </submittedName>
</protein>
<evidence type="ECO:0000313" key="3">
    <source>
        <dbReference type="EMBL" id="KAF2748738.1"/>
    </source>
</evidence>
<reference evidence="3" key="1">
    <citation type="journal article" date="2020" name="Stud. Mycol.">
        <title>101 Dothideomycetes genomes: a test case for predicting lifestyles and emergence of pathogens.</title>
        <authorList>
            <person name="Haridas S."/>
            <person name="Albert R."/>
            <person name="Binder M."/>
            <person name="Bloem J."/>
            <person name="Labutti K."/>
            <person name="Salamov A."/>
            <person name="Andreopoulos B."/>
            <person name="Baker S."/>
            <person name="Barry K."/>
            <person name="Bills G."/>
            <person name="Bluhm B."/>
            <person name="Cannon C."/>
            <person name="Castanera R."/>
            <person name="Culley D."/>
            <person name="Daum C."/>
            <person name="Ezra D."/>
            <person name="Gonzalez J."/>
            <person name="Henrissat B."/>
            <person name="Kuo A."/>
            <person name="Liang C."/>
            <person name="Lipzen A."/>
            <person name="Lutzoni F."/>
            <person name="Magnuson J."/>
            <person name="Mondo S."/>
            <person name="Nolan M."/>
            <person name="Ohm R."/>
            <person name="Pangilinan J."/>
            <person name="Park H.-J."/>
            <person name="Ramirez L."/>
            <person name="Alfaro M."/>
            <person name="Sun H."/>
            <person name="Tritt A."/>
            <person name="Yoshinaga Y."/>
            <person name="Zwiers L.-H."/>
            <person name="Turgeon B."/>
            <person name="Goodwin S."/>
            <person name="Spatafora J."/>
            <person name="Crous P."/>
            <person name="Grigoriev I."/>
        </authorList>
    </citation>
    <scope>NUCLEOTIDE SEQUENCE</scope>
    <source>
        <strain evidence="3">CBS 119925</strain>
    </source>
</reference>
<keyword evidence="4" id="KW-1185">Reference proteome</keyword>
<feature type="region of interest" description="Disordered" evidence="1">
    <location>
        <begin position="355"/>
        <end position="381"/>
    </location>
</feature>
<proteinExistence type="predicted"/>
<evidence type="ECO:0000256" key="1">
    <source>
        <dbReference type="SAM" id="MobiDB-lite"/>
    </source>
</evidence>
<dbReference type="Proteomes" id="UP000799440">
    <property type="component" value="Unassembled WGS sequence"/>
</dbReference>
<feature type="transmembrane region" description="Helical" evidence="2">
    <location>
        <begin position="304"/>
        <end position="324"/>
    </location>
</feature>
<name>A0A6A6VDT3_9PLEO</name>
<feature type="compositionally biased region" description="Acidic residues" evidence="1">
    <location>
        <begin position="420"/>
        <end position="446"/>
    </location>
</feature>
<gene>
    <name evidence="3" type="ORF">M011DRAFT_336479</name>
</gene>